<evidence type="ECO:0000313" key="2">
    <source>
        <dbReference type="EMBL" id="TWS22196.1"/>
    </source>
</evidence>
<dbReference type="RefSeq" id="WP_146437351.1">
    <property type="nucleotide sequence ID" value="NZ_VIGV01000011.1"/>
</dbReference>
<accession>A0A5C5RGT8</accession>
<dbReference type="PANTHER" id="PTHR46865:SF2">
    <property type="entry name" value="MONOOXYGENASE"/>
    <property type="match status" value="1"/>
</dbReference>
<dbReference type="Gene3D" id="3.50.50.60">
    <property type="entry name" value="FAD/NAD(P)-binding domain"/>
    <property type="match status" value="1"/>
</dbReference>
<evidence type="ECO:0000259" key="1">
    <source>
        <dbReference type="Pfam" id="PF01494"/>
    </source>
</evidence>
<dbReference type="OrthoDB" id="3356051at2"/>
<proteinExistence type="predicted"/>
<dbReference type="GO" id="GO:0071949">
    <property type="term" value="F:FAD binding"/>
    <property type="evidence" value="ECO:0007669"/>
    <property type="project" value="InterPro"/>
</dbReference>
<dbReference type="InterPro" id="IPR002938">
    <property type="entry name" value="FAD-bd"/>
</dbReference>
<reference evidence="2 3" key="1">
    <citation type="submission" date="2019-06" db="EMBL/GenBank/DDBJ databases">
        <authorList>
            <person name="Teng J.L.L."/>
            <person name="Lee H.H."/>
            <person name="Lau S.K.P."/>
            <person name="Woo P.C.Y."/>
        </authorList>
    </citation>
    <scope>NUCLEOTIDE SEQUENCE [LARGE SCALE GENOMIC DNA]</scope>
    <source>
        <strain evidence="2 3">HKU70</strain>
    </source>
</reference>
<dbReference type="InterPro" id="IPR051704">
    <property type="entry name" value="FAD_aromatic-hydroxylase"/>
</dbReference>
<feature type="domain" description="FAD-binding" evidence="1">
    <location>
        <begin position="6"/>
        <end position="322"/>
    </location>
</feature>
<dbReference type="AlphaFoldDB" id="A0A5C5RGT8"/>
<reference evidence="2 3" key="2">
    <citation type="submission" date="2019-08" db="EMBL/GenBank/DDBJ databases">
        <title>Tsukamurella conjunctivitidis sp. nov., Tsukamurella assacharolytica sp. nov. and Tsukamurella sputae sp. nov. isolated from patients with conjunctivitis, bacteraemia (lymphoma) and respiratory infection (sputum) in Hong Kong.</title>
        <authorList>
            <person name="Fok K.M.N."/>
            <person name="Fong J.Y.H."/>
        </authorList>
    </citation>
    <scope>NUCLEOTIDE SEQUENCE [LARGE SCALE GENOMIC DNA]</scope>
    <source>
        <strain evidence="2 3">HKU70</strain>
    </source>
</reference>
<gene>
    <name evidence="2" type="ORF">FK268_20680</name>
</gene>
<dbReference type="PRINTS" id="PR00420">
    <property type="entry name" value="RNGMNOXGNASE"/>
</dbReference>
<evidence type="ECO:0000313" key="3">
    <source>
        <dbReference type="Proteomes" id="UP000319792"/>
    </source>
</evidence>
<dbReference type="PANTHER" id="PTHR46865">
    <property type="entry name" value="OXIDOREDUCTASE-RELATED"/>
    <property type="match status" value="1"/>
</dbReference>
<organism evidence="2 3">
    <name type="scientific">Tsukamurella sputi</name>
    <dbReference type="NCBI Taxonomy" id="2591848"/>
    <lineage>
        <taxon>Bacteria</taxon>
        <taxon>Bacillati</taxon>
        <taxon>Actinomycetota</taxon>
        <taxon>Actinomycetes</taxon>
        <taxon>Mycobacteriales</taxon>
        <taxon>Tsukamurellaceae</taxon>
        <taxon>Tsukamurella</taxon>
    </lineage>
</organism>
<sequence>MNGPRVLIAGASIAGPALAHWLARYGAEVTVVERAPALRPGGQAVDARGVAREVIRRMGLDEQVRAARTETAGARMVDEDGTVLETFSAEDDGGDGFIADIEILRGDFSRVLHDATADRVEYVFGDRITALTQDADGVDVSFEHGEERRFELVVGADGLRSSLRALAFGPHERYLHHLGQTMAFYTAPNEFGLDRWLIDCTTPGRTAGLRPIRDATLGMALFSFASPEPDRDAGRRDVVAQKRLLRERMQGMGWLTPRILEHLDAADDFYLDEVAQVVMDTWSTGRVVLLGDAAFCSSPMSGQGTSLALVGAYVLAGELAAARWNPGPAFAEYERLLRPMVDANQQVARWNAASRVVPAPGEEPPTSPAEWDMAVIERAINGIDLPDYSAANSHG</sequence>
<comment type="caution">
    <text evidence="2">The sequence shown here is derived from an EMBL/GenBank/DDBJ whole genome shotgun (WGS) entry which is preliminary data.</text>
</comment>
<dbReference type="Proteomes" id="UP000319792">
    <property type="component" value="Unassembled WGS sequence"/>
</dbReference>
<dbReference type="EMBL" id="VIGV01000011">
    <property type="protein sequence ID" value="TWS22196.1"/>
    <property type="molecule type" value="Genomic_DNA"/>
</dbReference>
<dbReference type="SUPFAM" id="SSF51905">
    <property type="entry name" value="FAD/NAD(P)-binding domain"/>
    <property type="match status" value="1"/>
</dbReference>
<dbReference type="Gene3D" id="3.30.9.10">
    <property type="entry name" value="D-Amino Acid Oxidase, subunit A, domain 2"/>
    <property type="match status" value="1"/>
</dbReference>
<keyword evidence="3" id="KW-1185">Reference proteome</keyword>
<dbReference type="InterPro" id="IPR036188">
    <property type="entry name" value="FAD/NAD-bd_sf"/>
</dbReference>
<name>A0A5C5RGT8_9ACTN</name>
<dbReference type="Pfam" id="PF01494">
    <property type="entry name" value="FAD_binding_3"/>
    <property type="match status" value="1"/>
</dbReference>
<protein>
    <submittedName>
        <fullName evidence="2">FAD-dependent oxidoreductase</fullName>
    </submittedName>
</protein>